<name>A0A382HZZ5_9ZZZZ</name>
<dbReference type="EMBL" id="UINC01064344">
    <property type="protein sequence ID" value="SVB92916.1"/>
    <property type="molecule type" value="Genomic_DNA"/>
</dbReference>
<gene>
    <name evidence="2" type="ORF">METZ01_LOCUS245770</name>
</gene>
<dbReference type="GO" id="GO:0009432">
    <property type="term" value="P:SOS response"/>
    <property type="evidence" value="ECO:0007669"/>
    <property type="project" value="TreeGrafter"/>
</dbReference>
<sequence>LNWLEHHKRRVINNSRALNLELSKSLQYNELQKTGIKVPNTVYAAGKDQLLYLGKKFKLPFLTKHNRAGRGLGIKLFYDYAGFEKYITSDEFEDSRDGITLLQEYIKPKTDAIIRTEFVDNQFLYAVQVDTTKGFELCPADACNVEDEYCPANATGNKFMIVEKFSNPILEQYKKVLKNNNIEIAGIEFVEDNNGQLFTYDINTNTNYNSIAENLSDLKGMGTIADFLNKELNKII</sequence>
<dbReference type="PANTHER" id="PTHR21621:SF0">
    <property type="entry name" value="BETA-CITRYLGLUTAMATE SYNTHASE B-RELATED"/>
    <property type="match status" value="1"/>
</dbReference>
<dbReference type="PANTHER" id="PTHR21621">
    <property type="entry name" value="RIBOSOMAL PROTEIN S6 MODIFICATION PROTEIN"/>
    <property type="match status" value="1"/>
</dbReference>
<accession>A0A382HZZ5</accession>
<organism evidence="2">
    <name type="scientific">marine metagenome</name>
    <dbReference type="NCBI Taxonomy" id="408172"/>
    <lineage>
        <taxon>unclassified sequences</taxon>
        <taxon>metagenomes</taxon>
        <taxon>ecological metagenomes</taxon>
    </lineage>
</organism>
<protein>
    <recommendedName>
        <fullName evidence="1">ATP-grasp domain-containing protein</fullName>
    </recommendedName>
</protein>
<dbReference type="Gene3D" id="3.30.470.20">
    <property type="entry name" value="ATP-grasp fold, B domain"/>
    <property type="match status" value="1"/>
</dbReference>
<feature type="domain" description="ATP-grasp" evidence="1">
    <location>
        <begin position="28"/>
        <end position="229"/>
    </location>
</feature>
<dbReference type="GO" id="GO:0046872">
    <property type="term" value="F:metal ion binding"/>
    <property type="evidence" value="ECO:0007669"/>
    <property type="project" value="InterPro"/>
</dbReference>
<dbReference type="AlphaFoldDB" id="A0A382HZZ5"/>
<proteinExistence type="predicted"/>
<reference evidence="2" key="1">
    <citation type="submission" date="2018-05" db="EMBL/GenBank/DDBJ databases">
        <authorList>
            <person name="Lanie J.A."/>
            <person name="Ng W.-L."/>
            <person name="Kazmierczak K.M."/>
            <person name="Andrzejewski T.M."/>
            <person name="Davidsen T.M."/>
            <person name="Wayne K.J."/>
            <person name="Tettelin H."/>
            <person name="Glass J.I."/>
            <person name="Rusch D."/>
            <person name="Podicherti R."/>
            <person name="Tsui H.-C.T."/>
            <person name="Winkler M.E."/>
        </authorList>
    </citation>
    <scope>NUCLEOTIDE SEQUENCE</scope>
</reference>
<evidence type="ECO:0000313" key="2">
    <source>
        <dbReference type="EMBL" id="SVB92916.1"/>
    </source>
</evidence>
<dbReference type="GO" id="GO:0005737">
    <property type="term" value="C:cytoplasm"/>
    <property type="evidence" value="ECO:0007669"/>
    <property type="project" value="TreeGrafter"/>
</dbReference>
<feature type="non-terminal residue" evidence="2">
    <location>
        <position position="1"/>
    </location>
</feature>
<dbReference type="InterPro" id="IPR011761">
    <property type="entry name" value="ATP-grasp"/>
</dbReference>
<dbReference type="GO" id="GO:0005524">
    <property type="term" value="F:ATP binding"/>
    <property type="evidence" value="ECO:0007669"/>
    <property type="project" value="InterPro"/>
</dbReference>
<dbReference type="GO" id="GO:0018169">
    <property type="term" value="F:ribosomal S6-glutamic acid ligase activity"/>
    <property type="evidence" value="ECO:0007669"/>
    <property type="project" value="TreeGrafter"/>
</dbReference>
<dbReference type="Pfam" id="PF08443">
    <property type="entry name" value="RimK"/>
    <property type="match status" value="1"/>
</dbReference>
<dbReference type="PROSITE" id="PS50975">
    <property type="entry name" value="ATP_GRASP"/>
    <property type="match status" value="1"/>
</dbReference>
<dbReference type="SUPFAM" id="SSF56059">
    <property type="entry name" value="Glutathione synthetase ATP-binding domain-like"/>
    <property type="match status" value="1"/>
</dbReference>
<evidence type="ECO:0000259" key="1">
    <source>
        <dbReference type="PROSITE" id="PS50975"/>
    </source>
</evidence>
<dbReference type="InterPro" id="IPR013651">
    <property type="entry name" value="ATP-grasp_RimK-type"/>
</dbReference>